<protein>
    <recommendedName>
        <fullName evidence="3">Secreted protein</fullName>
    </recommendedName>
</protein>
<dbReference type="Proteomes" id="UP001054837">
    <property type="component" value="Unassembled WGS sequence"/>
</dbReference>
<dbReference type="AlphaFoldDB" id="A0AAV4PKW7"/>
<evidence type="ECO:0008006" key="3">
    <source>
        <dbReference type="Google" id="ProtNLM"/>
    </source>
</evidence>
<evidence type="ECO:0000313" key="1">
    <source>
        <dbReference type="EMBL" id="GIX96813.1"/>
    </source>
</evidence>
<accession>A0AAV4PKW7</accession>
<sequence length="98" mass="10882">MLLSCSHNFLSLLKLLSNANSNGLAVFSSVCYEMCGWRGGRGSSPFRALVEMNVKACRQPHLKVFADEAKRKGRVNGRYFFCVSFSASGKNLQGHEYV</sequence>
<keyword evidence="2" id="KW-1185">Reference proteome</keyword>
<gene>
    <name evidence="1" type="ORF">CDAR_23541</name>
</gene>
<dbReference type="EMBL" id="BPLQ01002968">
    <property type="protein sequence ID" value="GIX96813.1"/>
    <property type="molecule type" value="Genomic_DNA"/>
</dbReference>
<organism evidence="1 2">
    <name type="scientific">Caerostris darwini</name>
    <dbReference type="NCBI Taxonomy" id="1538125"/>
    <lineage>
        <taxon>Eukaryota</taxon>
        <taxon>Metazoa</taxon>
        <taxon>Ecdysozoa</taxon>
        <taxon>Arthropoda</taxon>
        <taxon>Chelicerata</taxon>
        <taxon>Arachnida</taxon>
        <taxon>Araneae</taxon>
        <taxon>Araneomorphae</taxon>
        <taxon>Entelegynae</taxon>
        <taxon>Araneoidea</taxon>
        <taxon>Araneidae</taxon>
        <taxon>Caerostris</taxon>
    </lineage>
</organism>
<reference evidence="1 2" key="1">
    <citation type="submission" date="2021-06" db="EMBL/GenBank/DDBJ databases">
        <title>Caerostris darwini draft genome.</title>
        <authorList>
            <person name="Kono N."/>
            <person name="Arakawa K."/>
        </authorList>
    </citation>
    <scope>NUCLEOTIDE SEQUENCE [LARGE SCALE GENOMIC DNA]</scope>
</reference>
<comment type="caution">
    <text evidence="1">The sequence shown here is derived from an EMBL/GenBank/DDBJ whole genome shotgun (WGS) entry which is preliminary data.</text>
</comment>
<evidence type="ECO:0000313" key="2">
    <source>
        <dbReference type="Proteomes" id="UP001054837"/>
    </source>
</evidence>
<name>A0AAV4PKW7_9ARAC</name>
<proteinExistence type="predicted"/>